<dbReference type="STRING" id="391625.PPSIR1_14335"/>
<dbReference type="Proteomes" id="UP000005801">
    <property type="component" value="Unassembled WGS sequence"/>
</dbReference>
<dbReference type="eggNOG" id="ENOG5032ZWX">
    <property type="taxonomic scope" value="Bacteria"/>
</dbReference>
<gene>
    <name evidence="1" type="ORF">PPSIR1_14335</name>
</gene>
<proteinExistence type="predicted"/>
<dbReference type="RefSeq" id="WP_006976033.1">
    <property type="nucleotide sequence ID" value="NZ_ABCS01000114.1"/>
</dbReference>
<evidence type="ECO:0000313" key="1">
    <source>
        <dbReference type="EMBL" id="EDM74823.1"/>
    </source>
</evidence>
<organism evidence="1 2">
    <name type="scientific">Plesiocystis pacifica SIR-1</name>
    <dbReference type="NCBI Taxonomy" id="391625"/>
    <lineage>
        <taxon>Bacteria</taxon>
        <taxon>Pseudomonadati</taxon>
        <taxon>Myxococcota</taxon>
        <taxon>Polyangia</taxon>
        <taxon>Nannocystales</taxon>
        <taxon>Nannocystaceae</taxon>
        <taxon>Plesiocystis</taxon>
    </lineage>
</organism>
<comment type="caution">
    <text evidence="1">The sequence shown here is derived from an EMBL/GenBank/DDBJ whole genome shotgun (WGS) entry which is preliminary data.</text>
</comment>
<dbReference type="OrthoDB" id="5501258at2"/>
<accession>A6GH45</accession>
<keyword evidence="2" id="KW-1185">Reference proteome</keyword>
<reference evidence="1 2" key="1">
    <citation type="submission" date="2007-06" db="EMBL/GenBank/DDBJ databases">
        <authorList>
            <person name="Shimkets L."/>
            <person name="Ferriera S."/>
            <person name="Johnson J."/>
            <person name="Kravitz S."/>
            <person name="Beeson K."/>
            <person name="Sutton G."/>
            <person name="Rogers Y.-H."/>
            <person name="Friedman R."/>
            <person name="Frazier M."/>
            <person name="Venter J.C."/>
        </authorList>
    </citation>
    <scope>NUCLEOTIDE SEQUENCE [LARGE SCALE GENOMIC DNA]</scope>
    <source>
        <strain evidence="1 2">SIR-1</strain>
    </source>
</reference>
<sequence>MPRFLVHALIFALVQLGVLAALWRSCPDDPDHYMAATVDKHARLRASAASPRLIFVGGSSVGFSIDSRAFADAPGLELEPVNMGLNDGLGLAFMLGEVQGQLRAGDVVVVAPETHLLWTGSQDDAVWAVLQRRPASVACLAAGGPRAVADVADQGLHFFARKVRCAAHQMTTDRALPTIYRRSGFDAYGDFAAHRGLEAKPEAPLERRWPTPAQLERDPDFERNLDQLAGFAERCEAAGARCFLAWCPTRAQSFADARAVYEHIEAQLRERVALPMLEQPSEVALPETDFFDRGPHLTGAAAAVRSQRLAARLEAALGE</sequence>
<evidence type="ECO:0000313" key="2">
    <source>
        <dbReference type="Proteomes" id="UP000005801"/>
    </source>
</evidence>
<dbReference type="EMBL" id="ABCS01000114">
    <property type="protein sequence ID" value="EDM74823.1"/>
    <property type="molecule type" value="Genomic_DNA"/>
</dbReference>
<name>A6GH45_9BACT</name>
<protein>
    <submittedName>
        <fullName evidence="1">Uncharacterized protein</fullName>
    </submittedName>
</protein>
<dbReference type="AlphaFoldDB" id="A6GH45"/>